<evidence type="ECO:0000313" key="1">
    <source>
        <dbReference type="EMBL" id="KAG7052096.1"/>
    </source>
</evidence>
<sequence>MSTCSAALKFPSEHSKFCYKVHSRSRNRASRSLAKSFGALRKEPA</sequence>
<dbReference type="Proteomes" id="UP000699042">
    <property type="component" value="Unassembled WGS sequence"/>
</dbReference>
<dbReference type="EMBL" id="JAESDN010000004">
    <property type="protein sequence ID" value="KAG7052096.1"/>
    <property type="molecule type" value="Genomic_DNA"/>
</dbReference>
<evidence type="ECO:0000313" key="2">
    <source>
        <dbReference type="Proteomes" id="UP000699042"/>
    </source>
</evidence>
<name>A0A9P7R8I8_9PEZI</name>
<gene>
    <name evidence="1" type="ORF">JMJ77_002704</name>
</gene>
<protein>
    <submittedName>
        <fullName evidence="1">Uncharacterized protein</fullName>
    </submittedName>
</protein>
<reference evidence="1" key="1">
    <citation type="submission" date="2021-05" db="EMBL/GenBank/DDBJ databases">
        <title>Comparative genomics of three Colletotrichum scovillei strains and genetic complementation revealed genes involved fungal growth and virulence on chili pepper.</title>
        <authorList>
            <person name="Hsieh D.-K."/>
            <person name="Chuang S.-C."/>
            <person name="Chen C.-Y."/>
            <person name="Chao Y.-T."/>
            <person name="Lu M.-Y.J."/>
            <person name="Lee M.-H."/>
            <person name="Shih M.-C."/>
        </authorList>
    </citation>
    <scope>NUCLEOTIDE SEQUENCE</scope>
    <source>
        <strain evidence="1">Coll-153</strain>
    </source>
</reference>
<proteinExistence type="predicted"/>
<organism evidence="1 2">
    <name type="scientific">Colletotrichum scovillei</name>
    <dbReference type="NCBI Taxonomy" id="1209932"/>
    <lineage>
        <taxon>Eukaryota</taxon>
        <taxon>Fungi</taxon>
        <taxon>Dikarya</taxon>
        <taxon>Ascomycota</taxon>
        <taxon>Pezizomycotina</taxon>
        <taxon>Sordariomycetes</taxon>
        <taxon>Hypocreomycetidae</taxon>
        <taxon>Glomerellales</taxon>
        <taxon>Glomerellaceae</taxon>
        <taxon>Colletotrichum</taxon>
        <taxon>Colletotrichum acutatum species complex</taxon>
    </lineage>
</organism>
<comment type="caution">
    <text evidence="1">The sequence shown here is derived from an EMBL/GenBank/DDBJ whole genome shotgun (WGS) entry which is preliminary data.</text>
</comment>
<keyword evidence="2" id="KW-1185">Reference proteome</keyword>
<dbReference type="AlphaFoldDB" id="A0A9P7R8I8"/>
<accession>A0A9P7R8I8</accession>